<dbReference type="EMBL" id="JADOUF010000001">
    <property type="protein sequence ID" value="MBG6139489.1"/>
    <property type="molecule type" value="Genomic_DNA"/>
</dbReference>
<name>A0A8J7KLK9_9ACTN</name>
<feature type="transmembrane region" description="Helical" evidence="1">
    <location>
        <begin position="130"/>
        <end position="152"/>
    </location>
</feature>
<protein>
    <submittedName>
        <fullName evidence="2">Uncharacterized protein</fullName>
    </submittedName>
</protein>
<keyword evidence="1" id="KW-0812">Transmembrane</keyword>
<evidence type="ECO:0000256" key="1">
    <source>
        <dbReference type="SAM" id="Phobius"/>
    </source>
</evidence>
<accession>A0A8J7KLK9</accession>
<organism evidence="2 3">
    <name type="scientific">Longispora fulva</name>
    <dbReference type="NCBI Taxonomy" id="619741"/>
    <lineage>
        <taxon>Bacteria</taxon>
        <taxon>Bacillati</taxon>
        <taxon>Actinomycetota</taxon>
        <taxon>Actinomycetes</taxon>
        <taxon>Micromonosporales</taxon>
        <taxon>Micromonosporaceae</taxon>
        <taxon>Longispora</taxon>
    </lineage>
</organism>
<evidence type="ECO:0000313" key="2">
    <source>
        <dbReference type="EMBL" id="MBG6139489.1"/>
    </source>
</evidence>
<dbReference type="RefSeq" id="WP_197006141.1">
    <property type="nucleotide sequence ID" value="NZ_BONS01000008.1"/>
</dbReference>
<keyword evidence="1" id="KW-1133">Transmembrane helix</keyword>
<dbReference type="Proteomes" id="UP000622552">
    <property type="component" value="Unassembled WGS sequence"/>
</dbReference>
<proteinExistence type="predicted"/>
<keyword evidence="3" id="KW-1185">Reference proteome</keyword>
<keyword evidence="1" id="KW-0472">Membrane</keyword>
<dbReference type="AlphaFoldDB" id="A0A8J7KLK9"/>
<evidence type="ECO:0000313" key="3">
    <source>
        <dbReference type="Proteomes" id="UP000622552"/>
    </source>
</evidence>
<sequence>MDTFVGWVLIAGLVVFSVGAARWRLAYEGPLADSLPLIYHDRRRRAWIHGWMAAAMFVTTAGLAGFQELQAAESARVLSAMAFAVYAVGAVCMLCTLVFGLTVVPWAAARAVRAGEVPSIFPALNSWASWLYCAHMLASYTAFTVLGAAVVVSELPTWLGWLGVVLGPGCLFGLVSTRFSGPFNPPILAHLYPAAVGLALLL</sequence>
<feature type="transmembrane region" description="Helical" evidence="1">
    <location>
        <begin position="46"/>
        <end position="66"/>
    </location>
</feature>
<feature type="transmembrane region" description="Helical" evidence="1">
    <location>
        <begin position="78"/>
        <end position="109"/>
    </location>
</feature>
<feature type="transmembrane region" description="Helical" evidence="1">
    <location>
        <begin position="6"/>
        <end position="25"/>
    </location>
</feature>
<gene>
    <name evidence="2" type="ORF">IW245_005683</name>
</gene>
<reference evidence="2" key="1">
    <citation type="submission" date="2020-11" db="EMBL/GenBank/DDBJ databases">
        <title>Sequencing the genomes of 1000 actinobacteria strains.</title>
        <authorList>
            <person name="Klenk H.-P."/>
        </authorList>
    </citation>
    <scope>NUCLEOTIDE SEQUENCE</scope>
    <source>
        <strain evidence="2">DSM 45356</strain>
    </source>
</reference>
<comment type="caution">
    <text evidence="2">The sequence shown here is derived from an EMBL/GenBank/DDBJ whole genome shotgun (WGS) entry which is preliminary data.</text>
</comment>
<feature type="transmembrane region" description="Helical" evidence="1">
    <location>
        <begin position="158"/>
        <end position="175"/>
    </location>
</feature>